<dbReference type="OrthoDB" id="447469at2759"/>
<protein>
    <submittedName>
        <fullName evidence="1">Uncharacterized protein</fullName>
    </submittedName>
</protein>
<keyword evidence="2" id="KW-1185">Reference proteome</keyword>
<feature type="non-terminal residue" evidence="1">
    <location>
        <position position="1"/>
    </location>
</feature>
<evidence type="ECO:0000313" key="1">
    <source>
        <dbReference type="EMBL" id="CAE7274530.1"/>
    </source>
</evidence>
<reference evidence="1" key="1">
    <citation type="submission" date="2021-02" db="EMBL/GenBank/DDBJ databases">
        <authorList>
            <person name="Dougan E. K."/>
            <person name="Rhodes N."/>
            <person name="Thang M."/>
            <person name="Chan C."/>
        </authorList>
    </citation>
    <scope>NUCLEOTIDE SEQUENCE</scope>
</reference>
<feature type="non-terminal residue" evidence="1">
    <location>
        <position position="77"/>
    </location>
</feature>
<gene>
    <name evidence="1" type="ORF">SNEC2469_LOCUS6642</name>
</gene>
<dbReference type="AlphaFoldDB" id="A0A812MQC6"/>
<sequence>EGEAGGTESFPGCLEGCPRRLPQQCPHSWPCRQPRLLREFSTHQEMLESHGRLMIRQVYGYLDPQRPDAKQAQKLAG</sequence>
<comment type="caution">
    <text evidence="1">The sequence shown here is derived from an EMBL/GenBank/DDBJ whole genome shotgun (WGS) entry which is preliminary data.</text>
</comment>
<name>A0A812MQC6_9DINO</name>
<evidence type="ECO:0000313" key="2">
    <source>
        <dbReference type="Proteomes" id="UP000601435"/>
    </source>
</evidence>
<dbReference type="EMBL" id="CAJNJA010011543">
    <property type="protein sequence ID" value="CAE7274530.1"/>
    <property type="molecule type" value="Genomic_DNA"/>
</dbReference>
<accession>A0A812MQC6</accession>
<dbReference type="Proteomes" id="UP000601435">
    <property type="component" value="Unassembled WGS sequence"/>
</dbReference>
<organism evidence="1 2">
    <name type="scientific">Symbiodinium necroappetens</name>
    <dbReference type="NCBI Taxonomy" id="1628268"/>
    <lineage>
        <taxon>Eukaryota</taxon>
        <taxon>Sar</taxon>
        <taxon>Alveolata</taxon>
        <taxon>Dinophyceae</taxon>
        <taxon>Suessiales</taxon>
        <taxon>Symbiodiniaceae</taxon>
        <taxon>Symbiodinium</taxon>
    </lineage>
</organism>
<proteinExistence type="predicted"/>